<accession>A0A392PMF8</accession>
<reference evidence="1 2" key="1">
    <citation type="journal article" date="2018" name="Front. Plant Sci.">
        <title>Red Clover (Trifolium pratense) and Zigzag Clover (T. medium) - A Picture of Genomic Similarities and Differences.</title>
        <authorList>
            <person name="Dluhosova J."/>
            <person name="Istvanek J."/>
            <person name="Nedelnik J."/>
            <person name="Repkova J."/>
        </authorList>
    </citation>
    <scope>NUCLEOTIDE SEQUENCE [LARGE SCALE GENOMIC DNA]</scope>
    <source>
        <strain evidence="2">cv. 10/8</strain>
        <tissue evidence="1">Leaf</tissue>
    </source>
</reference>
<protein>
    <submittedName>
        <fullName evidence="1">ELMO/CED-12 family protein</fullName>
    </submittedName>
</protein>
<evidence type="ECO:0000313" key="2">
    <source>
        <dbReference type="Proteomes" id="UP000265520"/>
    </source>
</evidence>
<dbReference type="Proteomes" id="UP000265520">
    <property type="component" value="Unassembled WGS sequence"/>
</dbReference>
<name>A0A392PMF8_9FABA</name>
<comment type="caution">
    <text evidence="1">The sequence shown here is derived from an EMBL/GenBank/DDBJ whole genome shotgun (WGS) entry which is preliminary data.</text>
</comment>
<evidence type="ECO:0000313" key="1">
    <source>
        <dbReference type="EMBL" id="MCI13268.1"/>
    </source>
</evidence>
<sequence length="59" mass="6646">TAMVGSRSWIGGLFHRVNIRQNDKFVDYPLTPLEELEYAVFCLRGKTSTASRKAASSLR</sequence>
<feature type="non-terminal residue" evidence="1">
    <location>
        <position position="1"/>
    </location>
</feature>
<proteinExistence type="predicted"/>
<organism evidence="1 2">
    <name type="scientific">Trifolium medium</name>
    <dbReference type="NCBI Taxonomy" id="97028"/>
    <lineage>
        <taxon>Eukaryota</taxon>
        <taxon>Viridiplantae</taxon>
        <taxon>Streptophyta</taxon>
        <taxon>Embryophyta</taxon>
        <taxon>Tracheophyta</taxon>
        <taxon>Spermatophyta</taxon>
        <taxon>Magnoliopsida</taxon>
        <taxon>eudicotyledons</taxon>
        <taxon>Gunneridae</taxon>
        <taxon>Pentapetalae</taxon>
        <taxon>rosids</taxon>
        <taxon>fabids</taxon>
        <taxon>Fabales</taxon>
        <taxon>Fabaceae</taxon>
        <taxon>Papilionoideae</taxon>
        <taxon>50 kb inversion clade</taxon>
        <taxon>NPAAA clade</taxon>
        <taxon>Hologalegina</taxon>
        <taxon>IRL clade</taxon>
        <taxon>Trifolieae</taxon>
        <taxon>Trifolium</taxon>
    </lineage>
</organism>
<keyword evidence="2" id="KW-1185">Reference proteome</keyword>
<dbReference type="EMBL" id="LXQA010087553">
    <property type="protein sequence ID" value="MCI13268.1"/>
    <property type="molecule type" value="Genomic_DNA"/>
</dbReference>
<dbReference type="AlphaFoldDB" id="A0A392PMF8"/>